<sequence length="362" mass="39306">MISVGVVGLGKMGMSHLAMIQAHPDVRVGAVVDTTGYVLDVLEKYTGLPTFRDVDAALAKVELDALIIATPTRLHAPMVRQALEHGLGVFCEKPLCMSAADSAGLAGLARQRGLVTQVGYHNRFVGAFREVKRLLDAGAIGRVTHLAAEAYGPVVLRAKGSTWRSRREEGGGALYDYAAHPLDLLTWYAGAPNAVGGTVLGSVFSADTEDEVYSTLYYPDGSHAQLSVNWSDESYRKMTTMITISGTAGRIHADRQEVQLYRRDTAPELPGYERGWTVKYTTELTDPVWFYLRGEEYSAQLDHFVQRVARGDTAGTNTFDSAALTDRALELLTLDAAKGPSTRDEAAAAPDATRRGSRRQRA</sequence>
<evidence type="ECO:0000256" key="1">
    <source>
        <dbReference type="ARBA" id="ARBA00023002"/>
    </source>
</evidence>
<dbReference type="InterPro" id="IPR055170">
    <property type="entry name" value="GFO_IDH_MocA-like_dom"/>
</dbReference>
<accession>A0ABQ6JYM0</accession>
<dbReference type="Pfam" id="PF22725">
    <property type="entry name" value="GFO_IDH_MocA_C3"/>
    <property type="match status" value="1"/>
</dbReference>
<keyword evidence="2" id="KW-0520">NAD</keyword>
<dbReference type="InterPro" id="IPR036291">
    <property type="entry name" value="NAD(P)-bd_dom_sf"/>
</dbReference>
<feature type="region of interest" description="Disordered" evidence="3">
    <location>
        <begin position="339"/>
        <end position="362"/>
    </location>
</feature>
<proteinExistence type="predicted"/>
<name>A0ABQ6JYM0_9MICO</name>
<protein>
    <submittedName>
        <fullName evidence="6">Oxidoreductase</fullName>
    </submittedName>
</protein>
<evidence type="ECO:0000313" key="7">
    <source>
        <dbReference type="Proteomes" id="UP001157034"/>
    </source>
</evidence>
<dbReference type="Gene3D" id="3.30.360.10">
    <property type="entry name" value="Dihydrodipicolinate Reductase, domain 2"/>
    <property type="match status" value="1"/>
</dbReference>
<dbReference type="InterPro" id="IPR000683">
    <property type="entry name" value="Gfo/Idh/MocA-like_OxRdtase_N"/>
</dbReference>
<dbReference type="PANTHER" id="PTHR43818">
    <property type="entry name" value="BCDNA.GH03377"/>
    <property type="match status" value="1"/>
</dbReference>
<dbReference type="RefSeq" id="WP_284252212.1">
    <property type="nucleotide sequence ID" value="NZ_BAAAQO010000005.1"/>
</dbReference>
<reference evidence="7" key="1">
    <citation type="journal article" date="2019" name="Int. J. Syst. Evol. Microbiol.">
        <title>The Global Catalogue of Microorganisms (GCM) 10K type strain sequencing project: providing services to taxonomists for standard genome sequencing and annotation.</title>
        <authorList>
            <consortium name="The Broad Institute Genomics Platform"/>
            <consortium name="The Broad Institute Genome Sequencing Center for Infectious Disease"/>
            <person name="Wu L."/>
            <person name="Ma J."/>
        </authorList>
    </citation>
    <scope>NUCLEOTIDE SEQUENCE [LARGE SCALE GENOMIC DNA]</scope>
    <source>
        <strain evidence="7">NBRC 108894</strain>
    </source>
</reference>
<dbReference type="EMBL" id="BSVB01000001">
    <property type="protein sequence ID" value="GMA93417.1"/>
    <property type="molecule type" value="Genomic_DNA"/>
</dbReference>
<feature type="domain" description="GFO/IDH/MocA-like oxidoreductase" evidence="5">
    <location>
        <begin position="128"/>
        <end position="251"/>
    </location>
</feature>
<gene>
    <name evidence="6" type="primary">rifL</name>
    <name evidence="6" type="ORF">GCM10025881_02410</name>
</gene>
<comment type="caution">
    <text evidence="6">The sequence shown here is derived from an EMBL/GenBank/DDBJ whole genome shotgun (WGS) entry which is preliminary data.</text>
</comment>
<evidence type="ECO:0000259" key="4">
    <source>
        <dbReference type="Pfam" id="PF01408"/>
    </source>
</evidence>
<dbReference type="SUPFAM" id="SSF51735">
    <property type="entry name" value="NAD(P)-binding Rossmann-fold domains"/>
    <property type="match status" value="1"/>
</dbReference>
<dbReference type="PANTHER" id="PTHR43818:SF11">
    <property type="entry name" value="BCDNA.GH03377"/>
    <property type="match status" value="1"/>
</dbReference>
<dbReference type="Pfam" id="PF01408">
    <property type="entry name" value="GFO_IDH_MocA"/>
    <property type="match status" value="1"/>
</dbReference>
<dbReference type="SUPFAM" id="SSF55347">
    <property type="entry name" value="Glyceraldehyde-3-phosphate dehydrogenase-like, C-terminal domain"/>
    <property type="match status" value="1"/>
</dbReference>
<dbReference type="Gene3D" id="3.40.50.720">
    <property type="entry name" value="NAD(P)-binding Rossmann-like Domain"/>
    <property type="match status" value="1"/>
</dbReference>
<evidence type="ECO:0000259" key="5">
    <source>
        <dbReference type="Pfam" id="PF22725"/>
    </source>
</evidence>
<evidence type="ECO:0000313" key="6">
    <source>
        <dbReference type="EMBL" id="GMA93417.1"/>
    </source>
</evidence>
<evidence type="ECO:0000256" key="3">
    <source>
        <dbReference type="SAM" id="MobiDB-lite"/>
    </source>
</evidence>
<dbReference type="Proteomes" id="UP001157034">
    <property type="component" value="Unassembled WGS sequence"/>
</dbReference>
<organism evidence="6 7">
    <name type="scientific">Pseudolysinimonas kribbensis</name>
    <dbReference type="NCBI Taxonomy" id="433641"/>
    <lineage>
        <taxon>Bacteria</taxon>
        <taxon>Bacillati</taxon>
        <taxon>Actinomycetota</taxon>
        <taxon>Actinomycetes</taxon>
        <taxon>Micrococcales</taxon>
        <taxon>Microbacteriaceae</taxon>
        <taxon>Pseudolysinimonas</taxon>
    </lineage>
</organism>
<dbReference type="InterPro" id="IPR050463">
    <property type="entry name" value="Gfo/Idh/MocA_oxidrdct_glycsds"/>
</dbReference>
<keyword evidence="1" id="KW-0560">Oxidoreductase</keyword>
<feature type="domain" description="Gfo/Idh/MocA-like oxidoreductase N-terminal" evidence="4">
    <location>
        <begin position="2"/>
        <end position="120"/>
    </location>
</feature>
<keyword evidence="7" id="KW-1185">Reference proteome</keyword>
<evidence type="ECO:0000256" key="2">
    <source>
        <dbReference type="ARBA" id="ARBA00023027"/>
    </source>
</evidence>